<dbReference type="Proteomes" id="UP000786811">
    <property type="component" value="Unassembled WGS sequence"/>
</dbReference>
<protein>
    <submittedName>
        <fullName evidence="3">Uncharacterized protein</fullName>
    </submittedName>
</protein>
<feature type="signal peptide" evidence="2">
    <location>
        <begin position="1"/>
        <end position="16"/>
    </location>
</feature>
<feature type="chain" id="PRO_5035221683" evidence="2">
    <location>
        <begin position="17"/>
        <end position="591"/>
    </location>
</feature>
<organism evidence="3 4">
    <name type="scientific">Cotesia congregata</name>
    <name type="common">Parasitoid wasp</name>
    <name type="synonym">Apanteles congregatus</name>
    <dbReference type="NCBI Taxonomy" id="51543"/>
    <lineage>
        <taxon>Eukaryota</taxon>
        <taxon>Metazoa</taxon>
        <taxon>Ecdysozoa</taxon>
        <taxon>Arthropoda</taxon>
        <taxon>Hexapoda</taxon>
        <taxon>Insecta</taxon>
        <taxon>Pterygota</taxon>
        <taxon>Neoptera</taxon>
        <taxon>Endopterygota</taxon>
        <taxon>Hymenoptera</taxon>
        <taxon>Apocrita</taxon>
        <taxon>Ichneumonoidea</taxon>
        <taxon>Braconidae</taxon>
        <taxon>Microgastrinae</taxon>
        <taxon>Cotesia</taxon>
    </lineage>
</organism>
<dbReference type="OrthoDB" id="7701663at2759"/>
<comment type="caution">
    <text evidence="3">The sequence shown here is derived from an EMBL/GenBank/DDBJ whole genome shotgun (WGS) entry which is preliminary data.</text>
</comment>
<evidence type="ECO:0000313" key="3">
    <source>
        <dbReference type="EMBL" id="CAG5075060.1"/>
    </source>
</evidence>
<name>A0A8J2H5N3_COTCN</name>
<feature type="region of interest" description="Disordered" evidence="1">
    <location>
        <begin position="166"/>
        <end position="188"/>
    </location>
</feature>
<feature type="region of interest" description="Disordered" evidence="1">
    <location>
        <begin position="571"/>
        <end position="591"/>
    </location>
</feature>
<keyword evidence="4" id="KW-1185">Reference proteome</keyword>
<evidence type="ECO:0000256" key="1">
    <source>
        <dbReference type="SAM" id="MobiDB-lite"/>
    </source>
</evidence>
<keyword evidence="2" id="KW-0732">Signal</keyword>
<dbReference type="EMBL" id="CAJNRD030001116">
    <property type="protein sequence ID" value="CAG5075060.1"/>
    <property type="molecule type" value="Genomic_DNA"/>
</dbReference>
<reference evidence="3" key="1">
    <citation type="submission" date="2021-04" db="EMBL/GenBank/DDBJ databases">
        <authorList>
            <person name="Chebbi M.A.C M."/>
        </authorList>
    </citation>
    <scope>NUCLEOTIDE SEQUENCE</scope>
</reference>
<dbReference type="AlphaFoldDB" id="A0A8J2H5N3"/>
<feature type="compositionally biased region" description="Low complexity" evidence="1">
    <location>
        <begin position="168"/>
        <end position="178"/>
    </location>
</feature>
<proteinExistence type="predicted"/>
<feature type="compositionally biased region" description="Acidic residues" evidence="1">
    <location>
        <begin position="575"/>
        <end position="591"/>
    </location>
</feature>
<evidence type="ECO:0000313" key="4">
    <source>
        <dbReference type="Proteomes" id="UP000786811"/>
    </source>
</evidence>
<sequence>MIWSCIIFSILLSTNADQQSTENIIKEAQQKIMVFLKEPAGVSWLTSLTQRQKSPLRTSELLTSILDKSCPAGPETKSAASKLQELLTTDNATRIEFEGWKDLMDNGPQDDVICLYRALNTTLNHTEDWQKFLTSVSEGYMVYLALDMGTKYIICLKKIPAQTRIDPTTEVPPTTTPEAPGPKMGNGSRALNDAVPLNEDSCEETTERAKNSRRQFIEVRPTSPPPCNRPIIYVLPVNYPLHAFTWYPSPQLFYQKNGPQNNFGPYVAQSNFGPYVPQSNPGYYYPSAPQRPEVYRPQNIGTYGNFEPYKNFGPVMPTQGSFEPTRTTKPVRPNFMVPMRRSPFTLEKIGPTGNPGQPRHWQVPPKCDKNTWRPECFWKPAENRHQAPISPTMIDNNFGYRKTLPVKESMKENPMLARFWKKIPQNQNWVHKKLSEIQAPMAPASPMPGPISTGSVPWIVYNQYSVKYPPGTPLYMGQNYWQGRTRPVPGIVSGPMEGRQDQAQHQGKKGKGCKNCLCNLCDRPIIVKVLMDNAGKMGPIGDSRRSIDPKTIAEVISKTDQSLEEVERQIHEIEGESNESEIEESTESSEV</sequence>
<accession>A0A8J2H5N3</accession>
<evidence type="ECO:0000256" key="2">
    <source>
        <dbReference type="SAM" id="SignalP"/>
    </source>
</evidence>
<gene>
    <name evidence="3" type="ORF">HICCMSTLAB_LOCUS1238</name>
</gene>